<proteinExistence type="predicted"/>
<gene>
    <name evidence="11" type="ORF">PQJ61_10730</name>
</gene>
<evidence type="ECO:0000256" key="9">
    <source>
        <dbReference type="ARBA" id="ARBA00031636"/>
    </source>
</evidence>
<sequence>MKISGITKKDTRAMLTLAFPAMITQLSATMVQVVDTMFIGRLGPLAIGAAAVTGIIIFNITAVGDGFGTGLVAAVSRMIGAGDRKNAAIFSTTGISVLTLIGAAFVPLFLAAGGNIFNLLQIPDELKPRAWEYYSVFISFTPAIFAFGALSASFRARGDTGTPMIVGVGINILNVFLDWTLIFGNLGFPELGVGGAAFASGLSFFSGALLLAVLSLFSEQGLFRLKRGYLSISHFIRIARIGMPSMIERFAMSFSQLLVMSIAVNPLGSNSIASFHIIMRLASLSFMPGFGFAMAAATLSGQHLGSEDPDGAERMLWVGTLFCGILMVLISTLYFGLSEPLIRLFTDSPEILLESDRPLKIYAALAVFLAPAMVLRGGLNGAGDTSFTLRMMIISRFIIRLPLSWLFGVHLGFGLSGVWFAMCMDFVIRGLSFIGYTKKGEWKEKRI</sequence>
<dbReference type="AlphaFoldDB" id="A0AAJ1MN30"/>
<evidence type="ECO:0000256" key="4">
    <source>
        <dbReference type="ARBA" id="ARBA00022475"/>
    </source>
</evidence>
<comment type="subcellular location">
    <subcellularLocation>
        <location evidence="1">Cell membrane</location>
        <topology evidence="1">Multi-pass membrane protein</topology>
    </subcellularLocation>
</comment>
<dbReference type="NCBIfam" id="TIGR00797">
    <property type="entry name" value="matE"/>
    <property type="match status" value="1"/>
</dbReference>
<accession>A0AAJ1MN30</accession>
<evidence type="ECO:0000313" key="12">
    <source>
        <dbReference type="Proteomes" id="UP001221217"/>
    </source>
</evidence>
<feature type="transmembrane region" description="Helical" evidence="10">
    <location>
        <begin position="357"/>
        <end position="375"/>
    </location>
</feature>
<keyword evidence="6 10" id="KW-1133">Transmembrane helix</keyword>
<evidence type="ECO:0000256" key="1">
    <source>
        <dbReference type="ARBA" id="ARBA00004651"/>
    </source>
</evidence>
<protein>
    <recommendedName>
        <fullName evidence="9">Multidrug-efflux transporter</fullName>
    </recommendedName>
</protein>
<keyword evidence="7" id="KW-0406">Ion transport</keyword>
<feature type="transmembrane region" description="Helical" evidence="10">
    <location>
        <begin position="12"/>
        <end position="34"/>
    </location>
</feature>
<dbReference type="PANTHER" id="PTHR43298:SF2">
    <property type="entry name" value="FMN_FAD EXPORTER YEEO-RELATED"/>
    <property type="match status" value="1"/>
</dbReference>
<evidence type="ECO:0000256" key="5">
    <source>
        <dbReference type="ARBA" id="ARBA00022692"/>
    </source>
</evidence>
<dbReference type="PIRSF" id="PIRSF006603">
    <property type="entry name" value="DinF"/>
    <property type="match status" value="1"/>
</dbReference>
<feature type="transmembrane region" description="Helical" evidence="10">
    <location>
        <begin position="316"/>
        <end position="337"/>
    </location>
</feature>
<evidence type="ECO:0000313" key="11">
    <source>
        <dbReference type="EMBL" id="MDC7227225.1"/>
    </source>
</evidence>
<evidence type="ECO:0000256" key="6">
    <source>
        <dbReference type="ARBA" id="ARBA00022989"/>
    </source>
</evidence>
<dbReference type="GO" id="GO:0042910">
    <property type="term" value="F:xenobiotic transmembrane transporter activity"/>
    <property type="evidence" value="ECO:0007669"/>
    <property type="project" value="InterPro"/>
</dbReference>
<dbReference type="GO" id="GO:0005886">
    <property type="term" value="C:plasma membrane"/>
    <property type="evidence" value="ECO:0007669"/>
    <property type="project" value="UniProtKB-SubCell"/>
</dbReference>
<feature type="transmembrane region" description="Helical" evidence="10">
    <location>
        <begin position="273"/>
        <end position="295"/>
    </location>
</feature>
<evidence type="ECO:0000256" key="8">
    <source>
        <dbReference type="ARBA" id="ARBA00023136"/>
    </source>
</evidence>
<dbReference type="GO" id="GO:0006811">
    <property type="term" value="P:monoatomic ion transport"/>
    <property type="evidence" value="ECO:0007669"/>
    <property type="project" value="UniProtKB-KW"/>
</dbReference>
<evidence type="ECO:0000256" key="7">
    <source>
        <dbReference type="ARBA" id="ARBA00023065"/>
    </source>
</evidence>
<dbReference type="Proteomes" id="UP001221217">
    <property type="component" value="Unassembled WGS sequence"/>
</dbReference>
<dbReference type="GO" id="GO:0015297">
    <property type="term" value="F:antiporter activity"/>
    <property type="evidence" value="ECO:0007669"/>
    <property type="project" value="UniProtKB-KW"/>
</dbReference>
<keyword evidence="2" id="KW-0813">Transport</keyword>
<comment type="caution">
    <text evidence="11">The sequence shown here is derived from an EMBL/GenBank/DDBJ whole genome shotgun (WGS) entry which is preliminary data.</text>
</comment>
<dbReference type="CDD" id="cd13137">
    <property type="entry name" value="MATE_NorM_like"/>
    <property type="match status" value="1"/>
</dbReference>
<dbReference type="InterPro" id="IPR002528">
    <property type="entry name" value="MATE_fam"/>
</dbReference>
<reference evidence="11 12" key="1">
    <citation type="submission" date="2022-12" db="EMBL/GenBank/DDBJ databases">
        <title>Metagenome assembled genome from gulf of manar.</title>
        <authorList>
            <person name="Kohli P."/>
            <person name="Pk S."/>
            <person name="Venkata Ramana C."/>
            <person name="Sasikala C."/>
        </authorList>
    </citation>
    <scope>NUCLEOTIDE SEQUENCE [LARGE SCALE GENOMIC DNA]</scope>
    <source>
        <strain evidence="11">JB008</strain>
    </source>
</reference>
<evidence type="ECO:0000256" key="10">
    <source>
        <dbReference type="SAM" id="Phobius"/>
    </source>
</evidence>
<organism evidence="11 12">
    <name type="scientific">Candidatus Thalassospirochaeta sargassi</name>
    <dbReference type="NCBI Taxonomy" id="3119039"/>
    <lineage>
        <taxon>Bacteria</taxon>
        <taxon>Pseudomonadati</taxon>
        <taxon>Spirochaetota</taxon>
        <taxon>Spirochaetia</taxon>
        <taxon>Spirochaetales</taxon>
        <taxon>Spirochaetaceae</taxon>
        <taxon>Candidatus Thalassospirochaeta</taxon>
    </lineage>
</organism>
<keyword evidence="8 10" id="KW-0472">Membrane</keyword>
<feature type="transmembrane region" description="Helical" evidence="10">
    <location>
        <begin position="196"/>
        <end position="217"/>
    </location>
</feature>
<dbReference type="InterPro" id="IPR048279">
    <property type="entry name" value="MdtK-like"/>
</dbReference>
<dbReference type="PANTHER" id="PTHR43298">
    <property type="entry name" value="MULTIDRUG RESISTANCE PROTEIN NORM-RELATED"/>
    <property type="match status" value="1"/>
</dbReference>
<feature type="transmembrane region" description="Helical" evidence="10">
    <location>
        <begin position="133"/>
        <end position="152"/>
    </location>
</feature>
<feature type="transmembrane region" description="Helical" evidence="10">
    <location>
        <begin position="46"/>
        <end position="75"/>
    </location>
</feature>
<dbReference type="Pfam" id="PF01554">
    <property type="entry name" value="MatE"/>
    <property type="match status" value="2"/>
</dbReference>
<evidence type="ECO:0000256" key="2">
    <source>
        <dbReference type="ARBA" id="ARBA00022448"/>
    </source>
</evidence>
<feature type="transmembrane region" description="Helical" evidence="10">
    <location>
        <begin position="164"/>
        <end position="184"/>
    </location>
</feature>
<dbReference type="InterPro" id="IPR050222">
    <property type="entry name" value="MATE_MdtK"/>
</dbReference>
<dbReference type="EMBL" id="JAQQAL010000023">
    <property type="protein sequence ID" value="MDC7227225.1"/>
    <property type="molecule type" value="Genomic_DNA"/>
</dbReference>
<evidence type="ECO:0000256" key="3">
    <source>
        <dbReference type="ARBA" id="ARBA00022449"/>
    </source>
</evidence>
<name>A0AAJ1MN30_9SPIO</name>
<feature type="transmembrane region" description="Helical" evidence="10">
    <location>
        <begin position="87"/>
        <end position="113"/>
    </location>
</feature>
<keyword evidence="3" id="KW-0050">Antiport</keyword>
<keyword evidence="4" id="KW-1003">Cell membrane</keyword>
<keyword evidence="5 10" id="KW-0812">Transmembrane</keyword>